<dbReference type="InterPro" id="IPR003660">
    <property type="entry name" value="HAMP_dom"/>
</dbReference>
<dbReference type="Pfam" id="PF00672">
    <property type="entry name" value="HAMP"/>
    <property type="match status" value="1"/>
</dbReference>
<dbReference type="InterPro" id="IPR036097">
    <property type="entry name" value="HisK_dim/P_sf"/>
</dbReference>
<comment type="catalytic activity">
    <reaction evidence="1">
        <text>ATP + protein L-histidine = ADP + protein N-phospho-L-histidine.</text>
        <dbReference type="EC" id="2.7.13.3"/>
    </reaction>
</comment>
<evidence type="ECO:0000256" key="14">
    <source>
        <dbReference type="SAM" id="Phobius"/>
    </source>
</evidence>
<dbReference type="InterPro" id="IPR029151">
    <property type="entry name" value="Sensor-like_sf"/>
</dbReference>
<keyword evidence="6" id="KW-0808">Transferase</keyword>
<organism evidence="16 17">
    <name type="scientific">Desulfohalobium retbaense (strain ATCC 49708 / DSM 5692 / JCM 16813 / HR100)</name>
    <dbReference type="NCBI Taxonomy" id="485915"/>
    <lineage>
        <taxon>Bacteria</taxon>
        <taxon>Pseudomonadati</taxon>
        <taxon>Thermodesulfobacteriota</taxon>
        <taxon>Desulfovibrionia</taxon>
        <taxon>Desulfovibrionales</taxon>
        <taxon>Desulfohalobiaceae</taxon>
        <taxon>Desulfohalobium</taxon>
    </lineage>
</organism>
<dbReference type="SUPFAM" id="SSF103190">
    <property type="entry name" value="Sensory domain-like"/>
    <property type="match status" value="1"/>
</dbReference>
<accession>C8WZC3</accession>
<dbReference type="EMBL" id="CP001734">
    <property type="protein sequence ID" value="ACV67398.1"/>
    <property type="molecule type" value="Genomic_DNA"/>
</dbReference>
<dbReference type="eggNOG" id="COG3852">
    <property type="taxonomic scope" value="Bacteria"/>
</dbReference>
<dbReference type="Gene3D" id="6.10.340.10">
    <property type="match status" value="1"/>
</dbReference>
<reference evidence="17" key="1">
    <citation type="submission" date="2009-09" db="EMBL/GenBank/DDBJ databases">
        <title>The complete chromosome of Desulfohalobium retbaense DSM 5692.</title>
        <authorList>
            <consortium name="US DOE Joint Genome Institute (JGI-PGF)"/>
            <person name="Lucas S."/>
            <person name="Copeland A."/>
            <person name="Lapidus A."/>
            <person name="Glavina del Rio T."/>
            <person name="Dalin E."/>
            <person name="Tice H."/>
            <person name="Bruce D."/>
            <person name="Goodwin L."/>
            <person name="Pitluck S."/>
            <person name="Kyrpides N."/>
            <person name="Mavromatis K."/>
            <person name="Ivanova N."/>
            <person name="Mikhailova N."/>
            <person name="Munk A.C."/>
            <person name="Brettin T."/>
            <person name="Detter J.C."/>
            <person name="Han C."/>
            <person name="Tapia R."/>
            <person name="Larimer F."/>
            <person name="Land M."/>
            <person name="Hauser L."/>
            <person name="Markowitz V."/>
            <person name="Cheng J.-F."/>
            <person name="Hugenholtz P."/>
            <person name="Woyke T."/>
            <person name="Wu D."/>
            <person name="Spring S."/>
            <person name="Klenk H.-P."/>
            <person name="Eisen J.A."/>
        </authorList>
    </citation>
    <scope>NUCLEOTIDE SEQUENCE [LARGE SCALE GENOMIC DNA]</scope>
    <source>
        <strain evidence="17">DSM 5692</strain>
    </source>
</reference>
<dbReference type="InterPro" id="IPR033463">
    <property type="entry name" value="sCache_3"/>
</dbReference>
<keyword evidence="10" id="KW-0067">ATP-binding</keyword>
<evidence type="ECO:0000256" key="9">
    <source>
        <dbReference type="ARBA" id="ARBA00022777"/>
    </source>
</evidence>
<dbReference type="Pfam" id="PF02518">
    <property type="entry name" value="HATPase_c"/>
    <property type="match status" value="1"/>
</dbReference>
<feature type="transmembrane region" description="Helical" evidence="14">
    <location>
        <begin position="175"/>
        <end position="194"/>
    </location>
</feature>
<evidence type="ECO:0000256" key="4">
    <source>
        <dbReference type="ARBA" id="ARBA00022475"/>
    </source>
</evidence>
<sequence>MMSFVADRFNQLKFKNKFLVITLANIIVVLAAFSFVVDDYFKKRISQNQEENNLSLARNMARESVDPLLIHDYLQLDVLVQSTKEALLCKYAYILDHHGRVVAHSDKSRLGQKYSPPSTEEQYIRDRKVAGVMYQDYFLPIRVRGELLGYAVVGIDRNKETAVIQQSLHGLRLRLLIVAVSLFAFTALTASYLASRLTRRIGDLKQSMRQVQQGDLNVQLPLPRASSCKDLWDCPLKECPGYGSDACWAQGQSFLQPQKNCLECLVYKRACGDEIGELHIAFNQMVRDLKRNLDKLHQADMEKNRLERLSLLGQMAAQVAHEIKNPLNSIKGSAHYLKANFEGRILHEFLHVIEEESERLSDILTDFLNFSKPGVPHFEREDLNALVRDTLRLASRDTQDGVVRLDSTLDPQLPPFWFDYAKLRQSLLNLVLNAVHAVREGGTVQVSTIAQPDRGQLVIQDDGQGITAQELENIFKPFYTTKNRGNGLGLSIVEQYIRAHKGTIDVDSQPGQGTTFIITLPFDPR</sequence>
<dbReference type="PANTHER" id="PTHR43065">
    <property type="entry name" value="SENSOR HISTIDINE KINASE"/>
    <property type="match status" value="1"/>
</dbReference>
<evidence type="ECO:0000256" key="12">
    <source>
        <dbReference type="ARBA" id="ARBA00023012"/>
    </source>
</evidence>
<dbReference type="SUPFAM" id="SSF47384">
    <property type="entry name" value="Homodimeric domain of signal transducing histidine kinase"/>
    <property type="match status" value="1"/>
</dbReference>
<keyword evidence="13 14" id="KW-0472">Membrane</keyword>
<evidence type="ECO:0000256" key="5">
    <source>
        <dbReference type="ARBA" id="ARBA00022553"/>
    </source>
</evidence>
<protein>
    <recommendedName>
        <fullName evidence="3">histidine kinase</fullName>
        <ecNumber evidence="3">2.7.13.3</ecNumber>
    </recommendedName>
</protein>
<name>C8WZC3_DESRD</name>
<keyword evidence="17" id="KW-1185">Reference proteome</keyword>
<proteinExistence type="predicted"/>
<dbReference type="InterPro" id="IPR005467">
    <property type="entry name" value="His_kinase_dom"/>
</dbReference>
<dbReference type="KEGG" id="drt:Dret_0096"/>
<evidence type="ECO:0000259" key="15">
    <source>
        <dbReference type="PROSITE" id="PS50109"/>
    </source>
</evidence>
<reference evidence="16 17" key="2">
    <citation type="journal article" date="2010" name="Stand. Genomic Sci.">
        <title>Complete genome sequence of Desulfohalobium retbaense type strain (HR(100)).</title>
        <authorList>
            <person name="Spring S."/>
            <person name="Nolan M."/>
            <person name="Lapidus A."/>
            <person name="Glavina Del Rio T."/>
            <person name="Copeland A."/>
            <person name="Tice H."/>
            <person name="Cheng J.F."/>
            <person name="Lucas S."/>
            <person name="Land M."/>
            <person name="Chen F."/>
            <person name="Bruce D."/>
            <person name="Goodwin L."/>
            <person name="Pitluck S."/>
            <person name="Ivanova N."/>
            <person name="Mavromatis K."/>
            <person name="Mikhailova N."/>
            <person name="Pati A."/>
            <person name="Chen A."/>
            <person name="Palaniappan K."/>
            <person name="Hauser L."/>
            <person name="Chang Y.J."/>
            <person name="Jeffries C.D."/>
            <person name="Munk C."/>
            <person name="Kiss H."/>
            <person name="Chain P."/>
            <person name="Han C."/>
            <person name="Brettin T."/>
            <person name="Detter J.C."/>
            <person name="Schuler E."/>
            <person name="Goker M."/>
            <person name="Rohde M."/>
            <person name="Bristow J."/>
            <person name="Eisen J.A."/>
            <person name="Markowitz V."/>
            <person name="Hugenholtz P."/>
            <person name="Kyrpides N.C."/>
            <person name="Klenk H.P."/>
        </authorList>
    </citation>
    <scope>NUCLEOTIDE SEQUENCE [LARGE SCALE GENOMIC DNA]</scope>
    <source>
        <strain evidence="16 17">DSM 5692</strain>
    </source>
</reference>
<keyword evidence="12" id="KW-0902">Two-component regulatory system</keyword>
<evidence type="ECO:0000256" key="1">
    <source>
        <dbReference type="ARBA" id="ARBA00000085"/>
    </source>
</evidence>
<dbReference type="InterPro" id="IPR036890">
    <property type="entry name" value="HATPase_C_sf"/>
</dbReference>
<evidence type="ECO:0000256" key="6">
    <source>
        <dbReference type="ARBA" id="ARBA00022679"/>
    </source>
</evidence>
<dbReference type="Pfam" id="PF00512">
    <property type="entry name" value="HisKA"/>
    <property type="match status" value="1"/>
</dbReference>
<dbReference type="InterPro" id="IPR003594">
    <property type="entry name" value="HATPase_dom"/>
</dbReference>
<evidence type="ECO:0000256" key="11">
    <source>
        <dbReference type="ARBA" id="ARBA00022989"/>
    </source>
</evidence>
<evidence type="ECO:0000256" key="13">
    <source>
        <dbReference type="ARBA" id="ARBA00023136"/>
    </source>
</evidence>
<comment type="subcellular location">
    <subcellularLocation>
        <location evidence="2">Cell membrane</location>
        <topology evidence="2">Multi-pass membrane protein</topology>
    </subcellularLocation>
</comment>
<evidence type="ECO:0000256" key="7">
    <source>
        <dbReference type="ARBA" id="ARBA00022692"/>
    </source>
</evidence>
<dbReference type="SUPFAM" id="SSF55874">
    <property type="entry name" value="ATPase domain of HSP90 chaperone/DNA topoisomerase II/histidine kinase"/>
    <property type="match status" value="1"/>
</dbReference>
<evidence type="ECO:0000256" key="8">
    <source>
        <dbReference type="ARBA" id="ARBA00022741"/>
    </source>
</evidence>
<feature type="transmembrane region" description="Helical" evidence="14">
    <location>
        <begin position="18"/>
        <end position="37"/>
    </location>
</feature>
<dbReference type="PROSITE" id="PS50109">
    <property type="entry name" value="HIS_KIN"/>
    <property type="match status" value="1"/>
</dbReference>
<dbReference type="PRINTS" id="PR00344">
    <property type="entry name" value="BCTRLSENSOR"/>
</dbReference>
<dbReference type="SMART" id="SM00388">
    <property type="entry name" value="HisKA"/>
    <property type="match status" value="1"/>
</dbReference>
<dbReference type="CDD" id="cd00082">
    <property type="entry name" value="HisKA"/>
    <property type="match status" value="1"/>
</dbReference>
<evidence type="ECO:0000256" key="10">
    <source>
        <dbReference type="ARBA" id="ARBA00022840"/>
    </source>
</evidence>
<keyword evidence="5" id="KW-0597">Phosphoprotein</keyword>
<gene>
    <name evidence="16" type="ordered locus">Dret_0096</name>
</gene>
<evidence type="ECO:0000313" key="17">
    <source>
        <dbReference type="Proteomes" id="UP000001052"/>
    </source>
</evidence>
<dbReference type="PANTHER" id="PTHR43065:SF10">
    <property type="entry name" value="PEROXIDE STRESS-ACTIVATED HISTIDINE KINASE MAK3"/>
    <property type="match status" value="1"/>
</dbReference>
<dbReference type="OrthoDB" id="9805967at2"/>
<dbReference type="STRING" id="485915.Dret_0096"/>
<dbReference type="CDD" id="cd00075">
    <property type="entry name" value="HATPase"/>
    <property type="match status" value="1"/>
</dbReference>
<dbReference type="Gene3D" id="3.30.565.10">
    <property type="entry name" value="Histidine kinase-like ATPase, C-terminal domain"/>
    <property type="match status" value="1"/>
</dbReference>
<dbReference type="Gene3D" id="3.30.450.20">
    <property type="entry name" value="PAS domain"/>
    <property type="match status" value="1"/>
</dbReference>
<dbReference type="GO" id="GO:0005524">
    <property type="term" value="F:ATP binding"/>
    <property type="evidence" value="ECO:0007669"/>
    <property type="project" value="UniProtKB-KW"/>
</dbReference>
<dbReference type="GO" id="GO:0005886">
    <property type="term" value="C:plasma membrane"/>
    <property type="evidence" value="ECO:0007669"/>
    <property type="project" value="UniProtKB-SubCell"/>
</dbReference>
<keyword evidence="4" id="KW-1003">Cell membrane</keyword>
<dbReference type="Pfam" id="PF17203">
    <property type="entry name" value="sCache_3_2"/>
    <property type="match status" value="1"/>
</dbReference>
<dbReference type="InterPro" id="IPR003661">
    <property type="entry name" value="HisK_dim/P_dom"/>
</dbReference>
<evidence type="ECO:0000256" key="3">
    <source>
        <dbReference type="ARBA" id="ARBA00012438"/>
    </source>
</evidence>
<dbReference type="InterPro" id="IPR004358">
    <property type="entry name" value="Sig_transdc_His_kin-like_C"/>
</dbReference>
<dbReference type="GO" id="GO:0000155">
    <property type="term" value="F:phosphorelay sensor kinase activity"/>
    <property type="evidence" value="ECO:0007669"/>
    <property type="project" value="InterPro"/>
</dbReference>
<dbReference type="AlphaFoldDB" id="C8WZC3"/>
<keyword evidence="8" id="KW-0547">Nucleotide-binding</keyword>
<dbReference type="RefSeq" id="WP_015750557.1">
    <property type="nucleotide sequence ID" value="NC_013223.1"/>
</dbReference>
<dbReference type="HOGENOM" id="CLU_000445_89_29_7"/>
<keyword evidence="11 14" id="KW-1133">Transmembrane helix</keyword>
<evidence type="ECO:0000256" key="2">
    <source>
        <dbReference type="ARBA" id="ARBA00004651"/>
    </source>
</evidence>
<keyword evidence="9 16" id="KW-0418">Kinase</keyword>
<feature type="domain" description="Histidine kinase" evidence="15">
    <location>
        <begin position="318"/>
        <end position="524"/>
    </location>
</feature>
<dbReference type="SMART" id="SM00387">
    <property type="entry name" value="HATPase_c"/>
    <property type="match status" value="1"/>
</dbReference>
<keyword evidence="7 14" id="KW-0812">Transmembrane</keyword>
<dbReference type="Proteomes" id="UP000001052">
    <property type="component" value="Chromosome"/>
</dbReference>
<dbReference type="Gene3D" id="1.10.287.130">
    <property type="match status" value="1"/>
</dbReference>
<evidence type="ECO:0000313" key="16">
    <source>
        <dbReference type="EMBL" id="ACV67398.1"/>
    </source>
</evidence>
<dbReference type="EC" id="2.7.13.3" evidence="3"/>